<dbReference type="Gene3D" id="3.40.50.2300">
    <property type="match status" value="2"/>
</dbReference>
<dbReference type="SUPFAM" id="SSF47413">
    <property type="entry name" value="lambda repressor-like DNA-binding domains"/>
    <property type="match status" value="1"/>
</dbReference>
<dbReference type="InterPro" id="IPR046335">
    <property type="entry name" value="LacI/GalR-like_sensor"/>
</dbReference>
<dbReference type="Gene3D" id="1.10.260.40">
    <property type="entry name" value="lambda repressor-like DNA-binding domains"/>
    <property type="match status" value="1"/>
</dbReference>
<dbReference type="GO" id="GO:0000976">
    <property type="term" value="F:transcription cis-regulatory region binding"/>
    <property type="evidence" value="ECO:0007669"/>
    <property type="project" value="TreeGrafter"/>
</dbReference>
<keyword evidence="2 5" id="KW-0238">DNA-binding</keyword>
<dbReference type="RefSeq" id="WP_270920352.1">
    <property type="nucleotide sequence ID" value="NZ_CP127247.1"/>
</dbReference>
<dbReference type="Proteomes" id="UP001238334">
    <property type="component" value="Chromosome"/>
</dbReference>
<dbReference type="SUPFAM" id="SSF53822">
    <property type="entry name" value="Periplasmic binding protein-like I"/>
    <property type="match status" value="1"/>
</dbReference>
<dbReference type="InterPro" id="IPR028082">
    <property type="entry name" value="Peripla_BP_I"/>
</dbReference>
<dbReference type="SMART" id="SM00354">
    <property type="entry name" value="HTH_LACI"/>
    <property type="match status" value="1"/>
</dbReference>
<dbReference type="InterPro" id="IPR010982">
    <property type="entry name" value="Lambda_DNA-bd_dom_sf"/>
</dbReference>
<dbReference type="CDD" id="cd01392">
    <property type="entry name" value="HTH_LacI"/>
    <property type="match status" value="1"/>
</dbReference>
<protein>
    <submittedName>
        <fullName evidence="5">LacI family DNA-binding transcriptional regulator</fullName>
    </submittedName>
</protein>
<dbReference type="CDD" id="cd01575">
    <property type="entry name" value="PBP1_GntR"/>
    <property type="match status" value="1"/>
</dbReference>
<evidence type="ECO:0000313" key="6">
    <source>
        <dbReference type="Proteomes" id="UP001238334"/>
    </source>
</evidence>
<dbReference type="KEGG" id="ppso:QPJ95_19925"/>
<evidence type="ECO:0000313" key="5">
    <source>
        <dbReference type="EMBL" id="WIY24755.1"/>
    </source>
</evidence>
<keyword evidence="3" id="KW-0804">Transcription</keyword>
<evidence type="ECO:0000256" key="3">
    <source>
        <dbReference type="ARBA" id="ARBA00023163"/>
    </source>
</evidence>
<proteinExistence type="predicted"/>
<dbReference type="GO" id="GO:0003700">
    <property type="term" value="F:DNA-binding transcription factor activity"/>
    <property type="evidence" value="ECO:0007669"/>
    <property type="project" value="TreeGrafter"/>
</dbReference>
<dbReference type="PANTHER" id="PTHR30146:SF33">
    <property type="entry name" value="TRANSCRIPTIONAL REGULATOR"/>
    <property type="match status" value="1"/>
</dbReference>
<accession>A0A9Y2KX51</accession>
<dbReference type="EMBL" id="CP127247">
    <property type="protein sequence ID" value="WIY24755.1"/>
    <property type="molecule type" value="Genomic_DNA"/>
</dbReference>
<dbReference type="InterPro" id="IPR000843">
    <property type="entry name" value="HTH_LacI"/>
</dbReference>
<dbReference type="PANTHER" id="PTHR30146">
    <property type="entry name" value="LACI-RELATED TRANSCRIPTIONAL REPRESSOR"/>
    <property type="match status" value="1"/>
</dbReference>
<dbReference type="AlphaFoldDB" id="A0A9Y2KX51"/>
<dbReference type="PROSITE" id="PS50932">
    <property type="entry name" value="HTH_LACI_2"/>
    <property type="match status" value="1"/>
</dbReference>
<dbReference type="Pfam" id="PF13377">
    <property type="entry name" value="Peripla_BP_3"/>
    <property type="match status" value="1"/>
</dbReference>
<dbReference type="Pfam" id="PF00356">
    <property type="entry name" value="LacI"/>
    <property type="match status" value="1"/>
</dbReference>
<sequence>MARSRDKPFAKATETVRIEDVAKLAGVAPITVSRALQNPGKVRESTRLKVAEAVKKTGYVANPFASNLRSGSSNIISFFVSDLRNPHFSNAMQGSADALEGSAYKLMMSQIGYSEEVEAEALNSVLPMRPAALVFTGLVQSTATRARLRDQNIPVMEMWDFTPDPIDMLVGFSNYEGGRMMGQHFGKCGYKHIAYVGRSQGRGAQRLQGFQEALLNTGASVERIFPMEGGRSLADGKKALGDLLEQFPDVDAVFFGTDTLAVGAIFECRTRGINLPEDLAIAGFGDLEVSGQLSTPLTTIHVASYEMGYEAGKILRNRLEGRDGEVTNATKLFPVTLMARITA</sequence>
<reference evidence="5 6" key="1">
    <citation type="submission" date="2023-06" db="EMBL/GenBank/DDBJ databases">
        <title>Parasedimentitalea psychrophila sp. nov., a psychrophilic bacterium isolated from deep-sea sediment.</title>
        <authorList>
            <person name="Li A."/>
        </authorList>
    </citation>
    <scope>NUCLEOTIDE SEQUENCE [LARGE SCALE GENOMIC DNA]</scope>
    <source>
        <strain evidence="5 6">QS115</strain>
    </source>
</reference>
<organism evidence="5 6">
    <name type="scientific">Parasedimentitalea psychrophila</name>
    <dbReference type="NCBI Taxonomy" id="2997337"/>
    <lineage>
        <taxon>Bacteria</taxon>
        <taxon>Pseudomonadati</taxon>
        <taxon>Pseudomonadota</taxon>
        <taxon>Alphaproteobacteria</taxon>
        <taxon>Rhodobacterales</taxon>
        <taxon>Paracoccaceae</taxon>
        <taxon>Parasedimentitalea</taxon>
    </lineage>
</organism>
<name>A0A9Y2KX51_9RHOB</name>
<keyword evidence="1" id="KW-0805">Transcription regulation</keyword>
<evidence type="ECO:0000259" key="4">
    <source>
        <dbReference type="PROSITE" id="PS50932"/>
    </source>
</evidence>
<feature type="domain" description="HTH lacI-type" evidence="4">
    <location>
        <begin position="16"/>
        <end position="70"/>
    </location>
</feature>
<gene>
    <name evidence="5" type="ORF">QPJ95_19925</name>
</gene>
<evidence type="ECO:0000256" key="1">
    <source>
        <dbReference type="ARBA" id="ARBA00023015"/>
    </source>
</evidence>
<keyword evidence="6" id="KW-1185">Reference proteome</keyword>
<evidence type="ECO:0000256" key="2">
    <source>
        <dbReference type="ARBA" id="ARBA00023125"/>
    </source>
</evidence>